<evidence type="ECO:0000313" key="1">
    <source>
        <dbReference type="EMBL" id="KAI4322476.1"/>
    </source>
</evidence>
<protein>
    <submittedName>
        <fullName evidence="1">Uncharacterized protein</fullName>
    </submittedName>
</protein>
<dbReference type="Proteomes" id="UP000828941">
    <property type="component" value="Chromosome 9"/>
</dbReference>
<accession>A0ACB9MER0</accession>
<proteinExistence type="predicted"/>
<keyword evidence="2" id="KW-1185">Reference proteome</keyword>
<comment type="caution">
    <text evidence="1">The sequence shown here is derived from an EMBL/GenBank/DDBJ whole genome shotgun (WGS) entry which is preliminary data.</text>
</comment>
<gene>
    <name evidence="1" type="ORF">L6164_022168</name>
</gene>
<organism evidence="1 2">
    <name type="scientific">Bauhinia variegata</name>
    <name type="common">Purple orchid tree</name>
    <name type="synonym">Phanera variegata</name>
    <dbReference type="NCBI Taxonomy" id="167791"/>
    <lineage>
        <taxon>Eukaryota</taxon>
        <taxon>Viridiplantae</taxon>
        <taxon>Streptophyta</taxon>
        <taxon>Embryophyta</taxon>
        <taxon>Tracheophyta</taxon>
        <taxon>Spermatophyta</taxon>
        <taxon>Magnoliopsida</taxon>
        <taxon>eudicotyledons</taxon>
        <taxon>Gunneridae</taxon>
        <taxon>Pentapetalae</taxon>
        <taxon>rosids</taxon>
        <taxon>fabids</taxon>
        <taxon>Fabales</taxon>
        <taxon>Fabaceae</taxon>
        <taxon>Cercidoideae</taxon>
        <taxon>Cercideae</taxon>
        <taxon>Bauhiniinae</taxon>
        <taxon>Bauhinia</taxon>
    </lineage>
</organism>
<sequence>MELETLNQGQKAVLLARGWERLKALPIVLLTKMFDICKMTTKTGQDDPRRVVHSLKVGLAIVLVSLFYLYQPLYENFGLYAMWAVMTVVVVFEFSVGATLGKGLNRGLATLVAGALAVGAHYLASLSGQTIEPILIGFFVFVQAAITTFMRFFPKMKARYDYGLIIFTLTFSLISVSSFRDEEVIDMANKRLSTIFIGGSASVMISIFICPVWAGEDLHNLIAVNLEKLANFLQVFECEYFKTSSEDSRDKTQKSMMEEYKSVLNSKSTEDSLANFARWEPRHGRFQFRHPWHQYLKIGTLARQCAYRIEALNCHLNADIQASPEFRDIIQEACSEMCLESAKALKELALVVKTMTKSSIAETHIDTSRSATKSLKELLHSNLWNEAALLAVIPVATVVSLLTDIVNYTEQIADAVNELASLTHFDVGETRTPPLKPESPKCECAEQAPKADGPHVIISVSDLALANSVGCGKPKVPPSTISLKDY</sequence>
<evidence type="ECO:0000313" key="2">
    <source>
        <dbReference type="Proteomes" id="UP000828941"/>
    </source>
</evidence>
<name>A0ACB9MER0_BAUVA</name>
<dbReference type="EMBL" id="CM039434">
    <property type="protein sequence ID" value="KAI4322476.1"/>
    <property type="molecule type" value="Genomic_DNA"/>
</dbReference>
<reference evidence="1 2" key="1">
    <citation type="journal article" date="2022" name="DNA Res.">
        <title>Chromosomal-level genome assembly of the orchid tree Bauhinia variegata (Leguminosae; Cercidoideae) supports the allotetraploid origin hypothesis of Bauhinia.</title>
        <authorList>
            <person name="Zhong Y."/>
            <person name="Chen Y."/>
            <person name="Zheng D."/>
            <person name="Pang J."/>
            <person name="Liu Y."/>
            <person name="Luo S."/>
            <person name="Meng S."/>
            <person name="Qian L."/>
            <person name="Wei D."/>
            <person name="Dai S."/>
            <person name="Zhou R."/>
        </authorList>
    </citation>
    <scope>NUCLEOTIDE SEQUENCE [LARGE SCALE GENOMIC DNA]</scope>
    <source>
        <strain evidence="1">BV-YZ2020</strain>
    </source>
</reference>